<evidence type="ECO:0000256" key="17">
    <source>
        <dbReference type="ARBA" id="ARBA00049433"/>
    </source>
</evidence>
<dbReference type="GO" id="GO:0019825">
    <property type="term" value="F:oxygen binding"/>
    <property type="evidence" value="ECO:0007669"/>
    <property type="project" value="InterPro"/>
</dbReference>
<dbReference type="GO" id="GO:0046210">
    <property type="term" value="P:nitric oxide catabolic process"/>
    <property type="evidence" value="ECO:0007669"/>
    <property type="project" value="TreeGrafter"/>
</dbReference>
<dbReference type="CDD" id="cd06184">
    <property type="entry name" value="flavohem_like_fad_nad_binding"/>
    <property type="match status" value="1"/>
</dbReference>
<evidence type="ECO:0000256" key="4">
    <source>
        <dbReference type="ARBA" id="ARBA00012229"/>
    </source>
</evidence>
<dbReference type="RefSeq" id="WP_020851920.1">
    <property type="nucleotide sequence ID" value="NZ_CP006696.1"/>
</dbReference>
<evidence type="ECO:0000256" key="6">
    <source>
        <dbReference type="ARBA" id="ARBA00022617"/>
    </source>
</evidence>
<keyword evidence="6 18" id="KW-0349">Heme</keyword>
<evidence type="ECO:0000256" key="3">
    <source>
        <dbReference type="ARBA" id="ARBA00006401"/>
    </source>
</evidence>
<keyword evidence="5" id="KW-0216">Detoxification</keyword>
<dbReference type="InterPro" id="IPR001433">
    <property type="entry name" value="OxRdtase_FAD/NAD-bd"/>
</dbReference>
<evidence type="ECO:0000256" key="16">
    <source>
        <dbReference type="ARBA" id="ARBA00048649"/>
    </source>
</evidence>
<dbReference type="InterPro" id="IPR012292">
    <property type="entry name" value="Globin/Proto"/>
</dbReference>
<dbReference type="Proteomes" id="UP000027215">
    <property type="component" value="Chromosome"/>
</dbReference>
<keyword evidence="8" id="KW-0285">Flavoprotein</keyword>
<keyword evidence="7 18" id="KW-0561">Oxygen transport</keyword>
<dbReference type="GO" id="GO:0071500">
    <property type="term" value="P:cellular response to nitrosative stress"/>
    <property type="evidence" value="ECO:0007669"/>
    <property type="project" value="TreeGrafter"/>
</dbReference>
<dbReference type="InterPro" id="IPR000971">
    <property type="entry name" value="Globin"/>
</dbReference>
<reference evidence="21 22" key="1">
    <citation type="submission" date="2013-08" db="EMBL/GenBank/DDBJ databases">
        <authorList>
            <person name="Stouthamer R."/>
            <person name="Nunney L."/>
        </authorList>
    </citation>
    <scope>NUCLEOTIDE SEQUENCE [LARGE SCALE GENOMIC DNA]</scope>
    <source>
        <strain evidence="22">ann-1</strain>
    </source>
</reference>
<proteinExistence type="inferred from homology"/>
<dbReference type="EMBL" id="CP006696">
    <property type="protein sequence ID" value="AIC09234.1"/>
    <property type="molecule type" value="Genomic_DNA"/>
</dbReference>
<feature type="domain" description="Globin" evidence="19">
    <location>
        <begin position="4"/>
        <end position="140"/>
    </location>
</feature>
<comment type="cofactor">
    <cofactor evidence="1">
        <name>heme b</name>
        <dbReference type="ChEBI" id="CHEBI:60344"/>
    </cofactor>
</comment>
<comment type="similarity">
    <text evidence="3">In the C-terminal section; belongs to the flavoprotein pyridine nucleotide cytochrome reductase family.</text>
</comment>
<keyword evidence="9" id="KW-0479">Metal-binding</keyword>
<dbReference type="PRINTS" id="PR00409">
    <property type="entry name" value="PHDIOXRDTASE"/>
</dbReference>
<dbReference type="PATRIC" id="fig|155920.8.peg.270"/>
<gene>
    <name evidence="21" type="ORF">D934_01125</name>
</gene>
<dbReference type="GO" id="GO:0020037">
    <property type="term" value="F:heme binding"/>
    <property type="evidence" value="ECO:0007669"/>
    <property type="project" value="InterPro"/>
</dbReference>
<evidence type="ECO:0000259" key="19">
    <source>
        <dbReference type="PROSITE" id="PS01033"/>
    </source>
</evidence>
<feature type="domain" description="FAD-binding FR-type" evidence="20">
    <location>
        <begin position="154"/>
        <end position="258"/>
    </location>
</feature>
<comment type="cofactor">
    <cofactor evidence="2">
        <name>FAD</name>
        <dbReference type="ChEBI" id="CHEBI:57692"/>
    </cofactor>
</comment>
<evidence type="ECO:0000256" key="10">
    <source>
        <dbReference type="ARBA" id="ARBA00022827"/>
    </source>
</evidence>
<dbReference type="GO" id="GO:0009636">
    <property type="term" value="P:response to toxic substance"/>
    <property type="evidence" value="ECO:0007669"/>
    <property type="project" value="UniProtKB-KW"/>
</dbReference>
<dbReference type="CDD" id="cd14781">
    <property type="entry name" value="FHb-globin_1"/>
    <property type="match status" value="1"/>
</dbReference>
<comment type="similarity">
    <text evidence="18">Belongs to the globin family.</text>
</comment>
<dbReference type="Gene3D" id="3.40.50.80">
    <property type="entry name" value="Nucleotide-binding domain of ferredoxin-NADP reductase (FNR) module"/>
    <property type="match status" value="1"/>
</dbReference>
<dbReference type="Gene3D" id="2.40.30.10">
    <property type="entry name" value="Translation factors"/>
    <property type="match status" value="1"/>
</dbReference>
<evidence type="ECO:0000256" key="14">
    <source>
        <dbReference type="ARBA" id="ARBA00023027"/>
    </source>
</evidence>
<evidence type="ECO:0000256" key="11">
    <source>
        <dbReference type="ARBA" id="ARBA00022857"/>
    </source>
</evidence>
<dbReference type="GO" id="GO:0008941">
    <property type="term" value="F:nitric oxide dioxygenase NAD(P)H activity"/>
    <property type="evidence" value="ECO:0007669"/>
    <property type="project" value="UniProtKB-EC"/>
</dbReference>
<evidence type="ECO:0000256" key="18">
    <source>
        <dbReference type="RuleBase" id="RU000356"/>
    </source>
</evidence>
<dbReference type="Pfam" id="PF00175">
    <property type="entry name" value="NAD_binding_1"/>
    <property type="match status" value="1"/>
</dbReference>
<dbReference type="GO" id="GO:0005344">
    <property type="term" value="F:oxygen carrier activity"/>
    <property type="evidence" value="ECO:0007669"/>
    <property type="project" value="UniProtKB-KW"/>
</dbReference>
<dbReference type="SUPFAM" id="SSF63380">
    <property type="entry name" value="Riboflavin synthase domain-like"/>
    <property type="match status" value="1"/>
</dbReference>
<dbReference type="PROSITE" id="PS51384">
    <property type="entry name" value="FAD_FR"/>
    <property type="match status" value="1"/>
</dbReference>
<dbReference type="PANTHER" id="PTHR43396:SF3">
    <property type="entry name" value="FLAVOHEMOPROTEIN"/>
    <property type="match status" value="1"/>
</dbReference>
<evidence type="ECO:0000256" key="15">
    <source>
        <dbReference type="ARBA" id="ARBA00025094"/>
    </source>
</evidence>
<protein>
    <recommendedName>
        <fullName evidence="4">nitric oxide dioxygenase</fullName>
        <ecNumber evidence="4">1.14.12.17</ecNumber>
    </recommendedName>
</protein>
<dbReference type="GO" id="GO:0071949">
    <property type="term" value="F:FAD binding"/>
    <property type="evidence" value="ECO:0007669"/>
    <property type="project" value="TreeGrafter"/>
</dbReference>
<evidence type="ECO:0000256" key="5">
    <source>
        <dbReference type="ARBA" id="ARBA00022575"/>
    </source>
</evidence>
<name>A0A060GXP3_XYLFS</name>
<dbReference type="InterPro" id="IPR017938">
    <property type="entry name" value="Riboflavin_synthase-like_b-brl"/>
</dbReference>
<dbReference type="HOGENOM" id="CLU_003827_12_0_6"/>
<dbReference type="Gene3D" id="1.10.490.10">
    <property type="entry name" value="Globins"/>
    <property type="match status" value="1"/>
</dbReference>
<dbReference type="InterPro" id="IPR017927">
    <property type="entry name" value="FAD-bd_FR_type"/>
</dbReference>
<organism evidence="21 22">
    <name type="scientific">Xylella fastidiosa subsp. sandyi Ann-1</name>
    <dbReference type="NCBI Taxonomy" id="155920"/>
    <lineage>
        <taxon>Bacteria</taxon>
        <taxon>Pseudomonadati</taxon>
        <taxon>Pseudomonadota</taxon>
        <taxon>Gammaproteobacteria</taxon>
        <taxon>Lysobacterales</taxon>
        <taxon>Lysobacteraceae</taxon>
        <taxon>Xylella</taxon>
    </lineage>
</organism>
<evidence type="ECO:0000313" key="22">
    <source>
        <dbReference type="Proteomes" id="UP000027215"/>
    </source>
</evidence>
<evidence type="ECO:0000256" key="12">
    <source>
        <dbReference type="ARBA" id="ARBA00023002"/>
    </source>
</evidence>
<evidence type="ECO:0000256" key="7">
    <source>
        <dbReference type="ARBA" id="ARBA00022621"/>
    </source>
</evidence>
<keyword evidence="12" id="KW-0560">Oxidoreductase</keyword>
<dbReference type="SUPFAM" id="SSF52343">
    <property type="entry name" value="Ferredoxin reductase-like, C-terminal NADP-linked domain"/>
    <property type="match status" value="1"/>
</dbReference>
<keyword evidence="14" id="KW-0520">NAD</keyword>
<comment type="catalytic activity">
    <reaction evidence="17">
        <text>2 nitric oxide + NADPH + 2 O2 = 2 nitrate + NADP(+) + H(+)</text>
        <dbReference type="Rhea" id="RHEA:19465"/>
        <dbReference type="ChEBI" id="CHEBI:15378"/>
        <dbReference type="ChEBI" id="CHEBI:15379"/>
        <dbReference type="ChEBI" id="CHEBI:16480"/>
        <dbReference type="ChEBI" id="CHEBI:17632"/>
        <dbReference type="ChEBI" id="CHEBI:57783"/>
        <dbReference type="ChEBI" id="CHEBI:58349"/>
        <dbReference type="EC" id="1.14.12.17"/>
    </reaction>
</comment>
<evidence type="ECO:0000259" key="20">
    <source>
        <dbReference type="PROSITE" id="PS51384"/>
    </source>
</evidence>
<evidence type="ECO:0000256" key="9">
    <source>
        <dbReference type="ARBA" id="ARBA00022723"/>
    </source>
</evidence>
<dbReference type="InterPro" id="IPR009050">
    <property type="entry name" value="Globin-like_sf"/>
</dbReference>
<accession>A0A060GXP3</accession>
<evidence type="ECO:0000256" key="8">
    <source>
        <dbReference type="ARBA" id="ARBA00022630"/>
    </source>
</evidence>
<sequence>MSASFSPHTITLIKSTVPLLAEHGTTIIEAMYHQLFEDPQIEALFNQANQKNGTQIHALAGAILAYARNIDNPGVLASAIERISQKHVGYAIHPEHYPHVATALLGAIKQVLGDVATSEVLQAWGEAYWFIANLLKDREAVIREGIMTKNGGWIHWRRFVISKRIPESETITSFMLHPDDGGPVVPHQAGQYLTFRFDAAGMPGMKRNYSISCGPNSDHYRITVKREHGTGASAFLHDQAKVGTIIECTPPVGDFFLPSVIERPIVLLSGGVGLTPMVSMMEQIAEAYPDAQVWYVHGTQNRETHAMDAHIRALVSRHKHMKATTFYTQRSEADDAEAGFITIDWLRANTPFQKADFYLCGPRPFLRTFVRDLIGAGVPAAQVHYEFFGPMDEEMAA</sequence>
<evidence type="ECO:0000313" key="21">
    <source>
        <dbReference type="EMBL" id="AIC09234.1"/>
    </source>
</evidence>
<evidence type="ECO:0000256" key="1">
    <source>
        <dbReference type="ARBA" id="ARBA00001970"/>
    </source>
</evidence>
<keyword evidence="18" id="KW-0813">Transport</keyword>
<keyword evidence="11" id="KW-0521">NADP</keyword>
<evidence type="ECO:0000256" key="13">
    <source>
        <dbReference type="ARBA" id="ARBA00023004"/>
    </source>
</evidence>
<keyword evidence="10" id="KW-0274">FAD</keyword>
<evidence type="ECO:0000256" key="2">
    <source>
        <dbReference type="ARBA" id="ARBA00001974"/>
    </source>
</evidence>
<dbReference type="FunFam" id="3.40.50.80:FF:000010">
    <property type="entry name" value="Flavohemoprotein"/>
    <property type="match status" value="1"/>
</dbReference>
<dbReference type="InterPro" id="IPR039261">
    <property type="entry name" value="FNR_nucleotide-bd"/>
</dbReference>
<dbReference type="Pfam" id="PF00042">
    <property type="entry name" value="Globin"/>
    <property type="match status" value="1"/>
</dbReference>
<dbReference type="PANTHER" id="PTHR43396">
    <property type="entry name" value="FLAVOHEMOPROTEIN"/>
    <property type="match status" value="1"/>
</dbReference>
<dbReference type="EC" id="1.14.12.17" evidence="4"/>
<dbReference type="NCBIfam" id="NF009805">
    <property type="entry name" value="PRK13289.1"/>
    <property type="match status" value="1"/>
</dbReference>
<dbReference type="FunFam" id="1.10.490.10:FF:000003">
    <property type="entry name" value="Flavohemoprotein"/>
    <property type="match status" value="1"/>
</dbReference>
<keyword evidence="13" id="KW-0408">Iron</keyword>
<dbReference type="PROSITE" id="PS01033">
    <property type="entry name" value="GLOBIN"/>
    <property type="match status" value="1"/>
</dbReference>
<dbReference type="GO" id="GO:0046872">
    <property type="term" value="F:metal ion binding"/>
    <property type="evidence" value="ECO:0007669"/>
    <property type="project" value="UniProtKB-KW"/>
</dbReference>
<dbReference type="SUPFAM" id="SSF46458">
    <property type="entry name" value="Globin-like"/>
    <property type="match status" value="1"/>
</dbReference>
<comment type="catalytic activity">
    <reaction evidence="16">
        <text>2 nitric oxide + NADH + 2 O2 = 2 nitrate + NAD(+) + H(+)</text>
        <dbReference type="Rhea" id="RHEA:19469"/>
        <dbReference type="ChEBI" id="CHEBI:15378"/>
        <dbReference type="ChEBI" id="CHEBI:15379"/>
        <dbReference type="ChEBI" id="CHEBI:16480"/>
        <dbReference type="ChEBI" id="CHEBI:17632"/>
        <dbReference type="ChEBI" id="CHEBI:57540"/>
        <dbReference type="ChEBI" id="CHEBI:57945"/>
        <dbReference type="EC" id="1.14.12.17"/>
    </reaction>
</comment>
<dbReference type="AlphaFoldDB" id="A0A060GXP3"/>
<comment type="function">
    <text evidence="15">Is involved in NO detoxification in an aerobic process, termed nitric oxide dioxygenase (NOD) reaction that utilizes O(2) and NAD(P)H to convert NO to nitrate, which protects the bacterium from various noxious nitrogen compounds. Therefore, plays a central role in the inducible response to nitrosative stress.</text>
</comment>
<dbReference type="KEGG" id="xfs:D934_01125"/>